<evidence type="ECO:0008006" key="4">
    <source>
        <dbReference type="Google" id="ProtNLM"/>
    </source>
</evidence>
<feature type="chain" id="PRO_5043482531" description="Prolamin-like domain-containing protein" evidence="1">
    <location>
        <begin position="28"/>
        <end position="102"/>
    </location>
</feature>
<dbReference type="AlphaFoldDB" id="A0AAU9T7J4"/>
<keyword evidence="3" id="KW-1185">Reference proteome</keyword>
<protein>
    <recommendedName>
        <fullName evidence="4">Prolamin-like domain-containing protein</fullName>
    </recommendedName>
</protein>
<evidence type="ECO:0000313" key="2">
    <source>
        <dbReference type="EMBL" id="CAH2080064.1"/>
    </source>
</evidence>
<evidence type="ECO:0000256" key="1">
    <source>
        <dbReference type="SAM" id="SignalP"/>
    </source>
</evidence>
<reference evidence="2 3" key="1">
    <citation type="submission" date="2022-03" db="EMBL/GenBank/DDBJ databases">
        <authorList>
            <person name="Nunn A."/>
            <person name="Chopra R."/>
            <person name="Nunn A."/>
            <person name="Contreras Garrido A."/>
        </authorList>
    </citation>
    <scope>NUCLEOTIDE SEQUENCE [LARGE SCALE GENOMIC DNA]</scope>
</reference>
<keyword evidence="1" id="KW-0732">Signal</keyword>
<dbReference type="Proteomes" id="UP000836841">
    <property type="component" value="Chromosome 7"/>
</dbReference>
<feature type="signal peptide" evidence="1">
    <location>
        <begin position="1"/>
        <end position="27"/>
    </location>
</feature>
<organism evidence="2 3">
    <name type="scientific">Thlaspi arvense</name>
    <name type="common">Field penny-cress</name>
    <dbReference type="NCBI Taxonomy" id="13288"/>
    <lineage>
        <taxon>Eukaryota</taxon>
        <taxon>Viridiplantae</taxon>
        <taxon>Streptophyta</taxon>
        <taxon>Embryophyta</taxon>
        <taxon>Tracheophyta</taxon>
        <taxon>Spermatophyta</taxon>
        <taxon>Magnoliopsida</taxon>
        <taxon>eudicotyledons</taxon>
        <taxon>Gunneridae</taxon>
        <taxon>Pentapetalae</taxon>
        <taxon>rosids</taxon>
        <taxon>malvids</taxon>
        <taxon>Brassicales</taxon>
        <taxon>Brassicaceae</taxon>
        <taxon>Thlaspideae</taxon>
        <taxon>Thlaspi</taxon>
    </lineage>
</organism>
<sequence>MRILKQTKVMFFLLALISASFFRHSEAHTKQCSTVAIDNVPGCFDAIKAASNGDGRLLKSSGSCCTAIRSTLPKLCYFDVYPGKSWAIDYFQTICKYLFPPA</sequence>
<proteinExistence type="predicted"/>
<name>A0AAU9T7J4_THLAR</name>
<evidence type="ECO:0000313" key="3">
    <source>
        <dbReference type="Proteomes" id="UP000836841"/>
    </source>
</evidence>
<dbReference type="EMBL" id="OU466863">
    <property type="protein sequence ID" value="CAH2080064.1"/>
    <property type="molecule type" value="Genomic_DNA"/>
</dbReference>
<gene>
    <name evidence="2" type="ORF">TAV2_LOCUS25490</name>
</gene>
<accession>A0AAU9T7J4</accession>